<name>A0A432Z895_9GAMM</name>
<keyword evidence="2" id="KW-1185">Reference proteome</keyword>
<reference evidence="2" key="1">
    <citation type="journal article" date="2018" name="Front. Microbiol.">
        <title>Genome-Based Analysis Reveals the Taxonomy and Diversity of the Family Idiomarinaceae.</title>
        <authorList>
            <person name="Liu Y."/>
            <person name="Lai Q."/>
            <person name="Shao Z."/>
        </authorList>
    </citation>
    <scope>NUCLEOTIDE SEQUENCE [LARGE SCALE GENOMIC DNA]</scope>
    <source>
        <strain evidence="2">c121</strain>
    </source>
</reference>
<accession>A0A432Z895</accession>
<dbReference type="Proteomes" id="UP000287022">
    <property type="component" value="Unassembled WGS sequence"/>
</dbReference>
<proteinExistence type="predicted"/>
<comment type="caution">
    <text evidence="1">The sequence shown here is derived from an EMBL/GenBank/DDBJ whole genome shotgun (WGS) entry which is preliminary data.</text>
</comment>
<gene>
    <name evidence="1" type="ORF">CWI80_01740</name>
</gene>
<dbReference type="AlphaFoldDB" id="A0A432Z895"/>
<organism evidence="1 2">
    <name type="scientific">Pseudidiomarina sediminum</name>
    <dbReference type="NCBI Taxonomy" id="431675"/>
    <lineage>
        <taxon>Bacteria</taxon>
        <taxon>Pseudomonadati</taxon>
        <taxon>Pseudomonadota</taxon>
        <taxon>Gammaproteobacteria</taxon>
        <taxon>Alteromonadales</taxon>
        <taxon>Idiomarinaceae</taxon>
        <taxon>Pseudidiomarina</taxon>
    </lineage>
</organism>
<dbReference type="STRING" id="1122124.GCA_000423165_01050"/>
<evidence type="ECO:0000313" key="1">
    <source>
        <dbReference type="EMBL" id="RUO74107.1"/>
    </source>
</evidence>
<evidence type="ECO:0000313" key="2">
    <source>
        <dbReference type="Proteomes" id="UP000287022"/>
    </source>
</evidence>
<dbReference type="EMBL" id="PIQE01000001">
    <property type="protein sequence ID" value="RUO74107.1"/>
    <property type="molecule type" value="Genomic_DNA"/>
</dbReference>
<protein>
    <recommendedName>
        <fullName evidence="3">DUF3876 domain-containing protein</fullName>
    </recommendedName>
</protein>
<evidence type="ECO:0008006" key="3">
    <source>
        <dbReference type="Google" id="ProtNLM"/>
    </source>
</evidence>
<sequence length="120" mass="13519">MRYLMMKKPTLMTNKESCVKPFYVFILVSMMFGLSACSPSGPGPLEGKWRLEGGLIPMTVIYTETTEESMGIISNVSYRHDGNDIYVTYESGIAEGHSVRFTRVNNSTFASEFGTLRRVR</sequence>